<keyword evidence="2" id="KW-1185">Reference proteome</keyword>
<evidence type="ECO:0000313" key="1">
    <source>
        <dbReference type="EMBL" id="PQM27437.1"/>
    </source>
</evidence>
<proteinExistence type="predicted"/>
<organism evidence="1 2">
    <name type="scientific">Sphingopyxis lindanitolerans</name>
    <dbReference type="NCBI Taxonomy" id="2054227"/>
    <lineage>
        <taxon>Bacteria</taxon>
        <taxon>Pseudomonadati</taxon>
        <taxon>Pseudomonadota</taxon>
        <taxon>Alphaproteobacteria</taxon>
        <taxon>Sphingomonadales</taxon>
        <taxon>Sphingomonadaceae</taxon>
        <taxon>Sphingopyxis</taxon>
    </lineage>
</organism>
<sequence>MIVARILLWLTAGVLTVLVGASSAVIASQVKYPSRSVIIGVGPMGQAKANLAFASYAARQKQDVKAVISPRERKLASVAYRSEPLSSAALGILIASMDRAEGARRQALLDLGGKLTRRSSLITSASIEAAALRGDEPSFFLWMSRAILTNESLRSLYLKAMAQATARPGAATTLAPFIGPKPSWSDRYWNAVVSVPASLENAAKLRVLVAGAPWRQTEISDADRILARRLADYGHFDALQQMVAALDRTPSSRLAEGAVFNGDFSRPSALPPIDWALASSGNLGATIDPEHKLLAISAIAGARGYAARRLVELAPGAYEMEWDIVGDAALEKNVLTARVACAETGSNPDTAQVINLGVGHQRASLTIASDTCRWYWLSVNVNVPDMSAGIDAQFRRLNLRRID</sequence>
<reference evidence="2" key="1">
    <citation type="submission" date="2017-11" db="EMBL/GenBank/DDBJ databases">
        <title>The complete genome sequence of Sphingopyxis pomeranensis sp. nov. strain WS5A3p.</title>
        <authorList>
            <person name="Kaminski M.A."/>
        </authorList>
    </citation>
    <scope>NUCLEOTIDE SEQUENCE [LARGE SCALE GENOMIC DNA]</scope>
    <source>
        <strain evidence="2">WS5A3p</strain>
    </source>
</reference>
<gene>
    <name evidence="1" type="ORF">CVO77_02225</name>
</gene>
<comment type="caution">
    <text evidence="1">The sequence shown here is derived from an EMBL/GenBank/DDBJ whole genome shotgun (WGS) entry which is preliminary data.</text>
</comment>
<dbReference type="AlphaFoldDB" id="A0A2S8B502"/>
<evidence type="ECO:0000313" key="2">
    <source>
        <dbReference type="Proteomes" id="UP000238954"/>
    </source>
</evidence>
<dbReference type="Proteomes" id="UP000238954">
    <property type="component" value="Chromosome"/>
</dbReference>
<protein>
    <submittedName>
        <fullName evidence="1">Uncharacterized protein</fullName>
    </submittedName>
</protein>
<accession>A0A2S8B502</accession>
<dbReference type="EMBL" id="PHFW01000002">
    <property type="protein sequence ID" value="PQM27437.1"/>
    <property type="molecule type" value="Genomic_DNA"/>
</dbReference>
<name>A0A2S8B502_9SPHN</name>